<accession>A0A9N9EF67</accession>
<evidence type="ECO:0000313" key="2">
    <source>
        <dbReference type="Proteomes" id="UP000789405"/>
    </source>
</evidence>
<gene>
    <name evidence="1" type="ORF">DERYTH_LOCUS11519</name>
</gene>
<organism evidence="1 2">
    <name type="scientific">Dentiscutata erythropus</name>
    <dbReference type="NCBI Taxonomy" id="1348616"/>
    <lineage>
        <taxon>Eukaryota</taxon>
        <taxon>Fungi</taxon>
        <taxon>Fungi incertae sedis</taxon>
        <taxon>Mucoromycota</taxon>
        <taxon>Glomeromycotina</taxon>
        <taxon>Glomeromycetes</taxon>
        <taxon>Diversisporales</taxon>
        <taxon>Gigasporaceae</taxon>
        <taxon>Dentiscutata</taxon>
    </lineage>
</organism>
<protein>
    <submittedName>
        <fullName evidence="1">4465_t:CDS:1</fullName>
    </submittedName>
</protein>
<keyword evidence="2" id="KW-1185">Reference proteome</keyword>
<dbReference type="AlphaFoldDB" id="A0A9N9EF67"/>
<name>A0A9N9EF67_9GLOM</name>
<proteinExistence type="predicted"/>
<dbReference type="Proteomes" id="UP000789405">
    <property type="component" value="Unassembled WGS sequence"/>
</dbReference>
<sequence length="126" mass="14650">MASRFLSVGTIDVQLIDPDFNLLWKGNAKSDIDLYENQMLKLQMNAFSAIQNMSTMPKIERDGFRYVDLPFVSKIDLVFDDQITTERKVTRLENRILALEKILEDYVFNPYALRLLTPTSEEPDKN</sequence>
<comment type="caution">
    <text evidence="1">The sequence shown here is derived from an EMBL/GenBank/DDBJ whole genome shotgun (WGS) entry which is preliminary data.</text>
</comment>
<dbReference type="OrthoDB" id="2339353at2759"/>
<dbReference type="EMBL" id="CAJVPY010007160">
    <property type="protein sequence ID" value="CAG8676077.1"/>
    <property type="molecule type" value="Genomic_DNA"/>
</dbReference>
<evidence type="ECO:0000313" key="1">
    <source>
        <dbReference type="EMBL" id="CAG8676077.1"/>
    </source>
</evidence>
<reference evidence="1" key="1">
    <citation type="submission" date="2021-06" db="EMBL/GenBank/DDBJ databases">
        <authorList>
            <person name="Kallberg Y."/>
            <person name="Tangrot J."/>
            <person name="Rosling A."/>
        </authorList>
    </citation>
    <scope>NUCLEOTIDE SEQUENCE</scope>
    <source>
        <strain evidence="1">MA453B</strain>
    </source>
</reference>